<feature type="compositionally biased region" description="Gly residues" evidence="1">
    <location>
        <begin position="458"/>
        <end position="467"/>
    </location>
</feature>
<feature type="compositionally biased region" description="Low complexity" evidence="1">
    <location>
        <begin position="468"/>
        <end position="481"/>
    </location>
</feature>
<proteinExistence type="predicted"/>
<dbReference type="OrthoDB" id="537761at2759"/>
<organism evidence="2 3">
    <name type="scientific">Chlamydomonas incerta</name>
    <dbReference type="NCBI Taxonomy" id="51695"/>
    <lineage>
        <taxon>Eukaryota</taxon>
        <taxon>Viridiplantae</taxon>
        <taxon>Chlorophyta</taxon>
        <taxon>core chlorophytes</taxon>
        <taxon>Chlorophyceae</taxon>
        <taxon>CS clade</taxon>
        <taxon>Chlamydomonadales</taxon>
        <taxon>Chlamydomonadaceae</taxon>
        <taxon>Chlamydomonas</taxon>
    </lineage>
</organism>
<evidence type="ECO:0000313" key="3">
    <source>
        <dbReference type="Proteomes" id="UP000650467"/>
    </source>
</evidence>
<dbReference type="Proteomes" id="UP000650467">
    <property type="component" value="Unassembled WGS sequence"/>
</dbReference>
<dbReference type="EMBL" id="JAEHOC010000009">
    <property type="protein sequence ID" value="KAG2438496.1"/>
    <property type="molecule type" value="Genomic_DNA"/>
</dbReference>
<dbReference type="SUPFAM" id="SSF54427">
    <property type="entry name" value="NTF2-like"/>
    <property type="match status" value="1"/>
</dbReference>
<feature type="region of interest" description="Disordered" evidence="1">
    <location>
        <begin position="446"/>
        <end position="481"/>
    </location>
</feature>
<keyword evidence="3" id="KW-1185">Reference proteome</keyword>
<feature type="compositionally biased region" description="Low complexity" evidence="1">
    <location>
        <begin position="446"/>
        <end position="457"/>
    </location>
</feature>
<gene>
    <name evidence="2" type="ORF">HXX76_005047</name>
</gene>
<dbReference type="Gene3D" id="3.10.450.50">
    <property type="match status" value="1"/>
</dbReference>
<feature type="compositionally biased region" description="Gly residues" evidence="1">
    <location>
        <begin position="216"/>
        <end position="238"/>
    </location>
</feature>
<name>A0A835T6T2_CHLIN</name>
<evidence type="ECO:0000313" key="2">
    <source>
        <dbReference type="EMBL" id="KAG2438496.1"/>
    </source>
</evidence>
<dbReference type="InterPro" id="IPR032710">
    <property type="entry name" value="NTF2-like_dom_sf"/>
</dbReference>
<protein>
    <submittedName>
        <fullName evidence="2">Uncharacterized protein</fullName>
    </submittedName>
</protein>
<accession>A0A835T6T2</accession>
<evidence type="ECO:0000256" key="1">
    <source>
        <dbReference type="SAM" id="MobiDB-lite"/>
    </source>
</evidence>
<reference evidence="2" key="1">
    <citation type="journal article" date="2020" name="bioRxiv">
        <title>Comparative genomics of Chlamydomonas.</title>
        <authorList>
            <person name="Craig R.J."/>
            <person name="Hasan A.R."/>
            <person name="Ness R.W."/>
            <person name="Keightley P.D."/>
        </authorList>
    </citation>
    <scope>NUCLEOTIDE SEQUENCE</scope>
    <source>
        <strain evidence="2">SAG 7.73</strain>
    </source>
</reference>
<sequence length="481" mass="47620">MSTATEPAAGGGGGGVGAPVADNAAAAAAGGAGGVGADAAAAAAATLRSFLVDLCCGLNRDETVGGPCLSREQLAQLAGTLLAPDALVHPDGLLGAAPELTGPLAFLDIIEAERAAYKTVGLETLLTAASPDGDVAFALSRYRMHNVGPWRGQPATGRVSEGVRLDELRLNTAGQVVEAWCNRQLFEEERSLLLRDPPTHHAACFDPAWLVPVPAGPGGSGGEAGGSSEAGGGGGGGTNPMSAEQLLRVARMWAEAWNCAADAGPPDPDLLDGLAEPGFSMWDALGLTGDQGQSHPYTAVKGLDAAKATLTSMAQKYDVEETVQAAAAQPGYNAVFLHWVAKLTPRPDTPAPLNPAATAAGGGGADEAATGIAAAAGAAGNADAGGDMAAAAAAPTAPYHAEATDLLIFSPTSGKLTDVFQFRRPLGSDRRAVLKGPAAAKRAAAAADMSPAGVHGSVSGGGGGGGAVEAAQQQQQQGLVA</sequence>
<comment type="caution">
    <text evidence="2">The sequence shown here is derived from an EMBL/GenBank/DDBJ whole genome shotgun (WGS) entry which is preliminary data.</text>
</comment>
<feature type="region of interest" description="Disordered" evidence="1">
    <location>
        <begin position="215"/>
        <end position="241"/>
    </location>
</feature>
<dbReference type="AlphaFoldDB" id="A0A835T6T2"/>